<dbReference type="EMBL" id="JAGIXG020000070">
    <property type="protein sequence ID" value="KAI6778371.1"/>
    <property type="molecule type" value="Genomic_DNA"/>
</dbReference>
<protein>
    <recommendedName>
        <fullName evidence="7">Rhodopsin domain-containing protein</fullName>
    </recommendedName>
</protein>
<evidence type="ECO:0000256" key="2">
    <source>
        <dbReference type="ARBA" id="ARBA00022692"/>
    </source>
</evidence>
<dbReference type="GO" id="GO:0016020">
    <property type="term" value="C:membrane"/>
    <property type="evidence" value="ECO:0007669"/>
    <property type="project" value="UniProtKB-SubCell"/>
</dbReference>
<evidence type="ECO:0000256" key="6">
    <source>
        <dbReference type="SAM" id="Phobius"/>
    </source>
</evidence>
<evidence type="ECO:0000256" key="3">
    <source>
        <dbReference type="ARBA" id="ARBA00022989"/>
    </source>
</evidence>
<comment type="similarity">
    <text evidence="5">Belongs to the SAT4 family.</text>
</comment>
<dbReference type="PANTHER" id="PTHR33048:SF124">
    <property type="entry name" value="INTEGRAL MEMBRANE PROTEIN"/>
    <property type="match status" value="1"/>
</dbReference>
<dbReference type="AlphaFoldDB" id="A0A9Q0BB78"/>
<dbReference type="InterPro" id="IPR049326">
    <property type="entry name" value="Rhodopsin_dom_fungi"/>
</dbReference>
<dbReference type="OrthoDB" id="5401779at2759"/>
<accession>A0A9Q0BB78</accession>
<keyword evidence="4 6" id="KW-0472">Membrane</keyword>
<reference evidence="8" key="1">
    <citation type="journal article" date="2021" name="J Fungi (Basel)">
        <title>Genomic and Metabolomic Analyses of the Marine Fungus Emericellopsis cladophorae: Insights into Saltwater Adaptability Mechanisms and Its Biosynthetic Potential.</title>
        <authorList>
            <person name="Goncalves M.F.M."/>
            <person name="Hilario S."/>
            <person name="Van de Peer Y."/>
            <person name="Esteves A.C."/>
            <person name="Alves A."/>
        </authorList>
    </citation>
    <scope>NUCLEOTIDE SEQUENCE</scope>
    <source>
        <strain evidence="8">MUM 19.33</strain>
    </source>
</reference>
<evidence type="ECO:0000259" key="7">
    <source>
        <dbReference type="Pfam" id="PF20684"/>
    </source>
</evidence>
<feature type="transmembrane region" description="Helical" evidence="6">
    <location>
        <begin position="271"/>
        <end position="289"/>
    </location>
</feature>
<dbReference type="Proteomes" id="UP001055219">
    <property type="component" value="Unassembled WGS sequence"/>
</dbReference>
<feature type="transmembrane region" description="Helical" evidence="6">
    <location>
        <begin position="194"/>
        <end position="220"/>
    </location>
</feature>
<keyword evidence="2 6" id="KW-0812">Transmembrane</keyword>
<name>A0A9Q0BB78_9HYPO</name>
<evidence type="ECO:0000256" key="1">
    <source>
        <dbReference type="ARBA" id="ARBA00004141"/>
    </source>
</evidence>
<feature type="transmembrane region" description="Helical" evidence="6">
    <location>
        <begin position="115"/>
        <end position="139"/>
    </location>
</feature>
<dbReference type="PANTHER" id="PTHR33048">
    <property type="entry name" value="PTH11-LIKE INTEGRAL MEMBRANE PROTEIN (AFU_ORTHOLOGUE AFUA_5G11245)"/>
    <property type="match status" value="1"/>
</dbReference>
<feature type="transmembrane region" description="Helical" evidence="6">
    <location>
        <begin position="232"/>
        <end position="251"/>
    </location>
</feature>
<dbReference type="InterPro" id="IPR052337">
    <property type="entry name" value="SAT4-like"/>
</dbReference>
<sequence length="390" mass="43511">MSTETPFIVDGEVMFSHPPNNWPTDEFSWRDPVRSFVQEHYFIFGVMGSLALIALCQRFYTKAFLSKGLAVDDLFMFFAWITSVTTQALMCYQVANKTLGLHGWEMVASHFAKDMPITYATAGIFQMCNGFTKLSLLTFYLQLSPQRGWKIANWIAIAIVAVSSTVITLMLYLYCRPPAKAYMPQLEGDCLNPGALYIATAVSNIVTDLMLFVLPIPMVVKLRMSKVQKGGAVFIFGIGSVTVATSGVRLHYLMKVLNTTDLTWDAAQANIWSLIEANLFIICGSMPTLRKFFKHFAPRLMGGSSANTNSNGYRHYGGTSGARLETIGGTNKETRKARSRYMEMDDMHDLSAMTRNDIGTDDNVDRVHNDNGSDKAILQTKTVEVSYSRC</sequence>
<feature type="transmembrane region" description="Helical" evidence="6">
    <location>
        <begin position="73"/>
        <end position="95"/>
    </location>
</feature>
<evidence type="ECO:0000313" key="9">
    <source>
        <dbReference type="Proteomes" id="UP001055219"/>
    </source>
</evidence>
<feature type="transmembrane region" description="Helical" evidence="6">
    <location>
        <begin position="41"/>
        <end position="61"/>
    </location>
</feature>
<keyword evidence="9" id="KW-1185">Reference proteome</keyword>
<proteinExistence type="inferred from homology"/>
<reference evidence="8" key="2">
    <citation type="submission" date="2022-07" db="EMBL/GenBank/DDBJ databases">
        <authorList>
            <person name="Goncalves M.F.M."/>
            <person name="Hilario S."/>
            <person name="Van De Peer Y."/>
            <person name="Esteves A.C."/>
            <person name="Alves A."/>
        </authorList>
    </citation>
    <scope>NUCLEOTIDE SEQUENCE</scope>
    <source>
        <strain evidence="8">MUM 19.33</strain>
    </source>
</reference>
<gene>
    <name evidence="8" type="ORF">J7T54_000489</name>
</gene>
<comment type="subcellular location">
    <subcellularLocation>
        <location evidence="1">Membrane</location>
        <topology evidence="1">Multi-pass membrane protein</topology>
    </subcellularLocation>
</comment>
<dbReference type="RefSeq" id="XP_051359227.1">
    <property type="nucleotide sequence ID" value="XM_051509807.1"/>
</dbReference>
<organism evidence="8 9">
    <name type="scientific">Emericellopsis cladophorae</name>
    <dbReference type="NCBI Taxonomy" id="2686198"/>
    <lineage>
        <taxon>Eukaryota</taxon>
        <taxon>Fungi</taxon>
        <taxon>Dikarya</taxon>
        <taxon>Ascomycota</taxon>
        <taxon>Pezizomycotina</taxon>
        <taxon>Sordariomycetes</taxon>
        <taxon>Hypocreomycetidae</taxon>
        <taxon>Hypocreales</taxon>
        <taxon>Bionectriaceae</taxon>
        <taxon>Emericellopsis</taxon>
    </lineage>
</organism>
<dbReference type="Pfam" id="PF20684">
    <property type="entry name" value="Fung_rhodopsin"/>
    <property type="match status" value="1"/>
</dbReference>
<comment type="caution">
    <text evidence="8">The sequence shown here is derived from an EMBL/GenBank/DDBJ whole genome shotgun (WGS) entry which is preliminary data.</text>
</comment>
<evidence type="ECO:0000256" key="5">
    <source>
        <dbReference type="ARBA" id="ARBA00038359"/>
    </source>
</evidence>
<keyword evidence="3 6" id="KW-1133">Transmembrane helix</keyword>
<feature type="transmembrane region" description="Helical" evidence="6">
    <location>
        <begin position="151"/>
        <end position="174"/>
    </location>
</feature>
<feature type="domain" description="Rhodopsin" evidence="7">
    <location>
        <begin position="58"/>
        <end position="294"/>
    </location>
</feature>
<evidence type="ECO:0000313" key="8">
    <source>
        <dbReference type="EMBL" id="KAI6778371.1"/>
    </source>
</evidence>
<dbReference type="GeneID" id="75827008"/>
<evidence type="ECO:0000256" key="4">
    <source>
        <dbReference type="ARBA" id="ARBA00023136"/>
    </source>
</evidence>